<feature type="compositionally biased region" description="Low complexity" evidence="1">
    <location>
        <begin position="229"/>
        <end position="242"/>
    </location>
</feature>
<evidence type="ECO:0000313" key="3">
    <source>
        <dbReference type="Proteomes" id="UP000308197"/>
    </source>
</evidence>
<reference evidence="2 3" key="1">
    <citation type="journal article" date="2019" name="Nat. Ecol. Evol.">
        <title>Megaphylogeny resolves global patterns of mushroom evolution.</title>
        <authorList>
            <person name="Varga T."/>
            <person name="Krizsan K."/>
            <person name="Foldi C."/>
            <person name="Dima B."/>
            <person name="Sanchez-Garcia M."/>
            <person name="Sanchez-Ramirez S."/>
            <person name="Szollosi G.J."/>
            <person name="Szarkandi J.G."/>
            <person name="Papp V."/>
            <person name="Albert L."/>
            <person name="Andreopoulos W."/>
            <person name="Angelini C."/>
            <person name="Antonin V."/>
            <person name="Barry K.W."/>
            <person name="Bougher N.L."/>
            <person name="Buchanan P."/>
            <person name="Buyck B."/>
            <person name="Bense V."/>
            <person name="Catcheside P."/>
            <person name="Chovatia M."/>
            <person name="Cooper J."/>
            <person name="Damon W."/>
            <person name="Desjardin D."/>
            <person name="Finy P."/>
            <person name="Geml J."/>
            <person name="Haridas S."/>
            <person name="Hughes K."/>
            <person name="Justo A."/>
            <person name="Karasinski D."/>
            <person name="Kautmanova I."/>
            <person name="Kiss B."/>
            <person name="Kocsube S."/>
            <person name="Kotiranta H."/>
            <person name="LaButti K.M."/>
            <person name="Lechner B.E."/>
            <person name="Liimatainen K."/>
            <person name="Lipzen A."/>
            <person name="Lukacs Z."/>
            <person name="Mihaltcheva S."/>
            <person name="Morgado L.N."/>
            <person name="Niskanen T."/>
            <person name="Noordeloos M.E."/>
            <person name="Ohm R.A."/>
            <person name="Ortiz-Santana B."/>
            <person name="Ovrebo C."/>
            <person name="Racz N."/>
            <person name="Riley R."/>
            <person name="Savchenko A."/>
            <person name="Shiryaev A."/>
            <person name="Soop K."/>
            <person name="Spirin V."/>
            <person name="Szebenyi C."/>
            <person name="Tomsovsky M."/>
            <person name="Tulloss R.E."/>
            <person name="Uehling J."/>
            <person name="Grigoriev I.V."/>
            <person name="Vagvolgyi C."/>
            <person name="Papp T."/>
            <person name="Martin F.M."/>
            <person name="Miettinen O."/>
            <person name="Hibbett D.S."/>
            <person name="Nagy L.G."/>
        </authorList>
    </citation>
    <scope>NUCLEOTIDE SEQUENCE [LARGE SCALE GENOMIC DNA]</scope>
    <source>
        <strain evidence="2 3">HHB13444</strain>
    </source>
</reference>
<dbReference type="AlphaFoldDB" id="A0A5C3PNN5"/>
<proteinExistence type="predicted"/>
<dbReference type="InParanoid" id="A0A5C3PNN5"/>
<sequence>MDYPPVPLWFYEGSGVLWTPEGVPKVSVQVPAGPFPPTSATETTENDYYHPHDFFLPPYEQDLGYAATDCGAFSASSHDSIRCTPAFPPSYIIPPPSILEHGSLGQQTLTHVVQPDSYDTHFYAPLHEAESTTTTSSSWTAVTDHSDAANLVAPWESDVASGYIDHHIFYTSADGLGSRHRNHATSFPHAFTPTSAVVPNPLGSAITTTSRSGSGCTAINHHGGEESRAATSESSSSAALTAGQHPWSNPFLTPEATSSITATPVRTTASGPYAVVDERRSHGSKVRQPLHQEIVQQDYGKSNRRISYGPNGVSLEEALRGVVGGHSDRIAFEGVEMSQKMSVRYQFKKYRVHKPQVNVLSCARRKLKQPTYRRLAIIAAKEMQRFMDKARLPRCRTNMLSAEAHTEQELPVQMARPRPTPHR</sequence>
<name>A0A5C3PNN5_9APHY</name>
<feature type="region of interest" description="Disordered" evidence="1">
    <location>
        <begin position="403"/>
        <end position="423"/>
    </location>
</feature>
<accession>A0A5C3PNN5</accession>
<keyword evidence="3" id="KW-1185">Reference proteome</keyword>
<protein>
    <submittedName>
        <fullName evidence="2">Uncharacterized protein</fullName>
    </submittedName>
</protein>
<feature type="compositionally biased region" description="Polar residues" evidence="1">
    <location>
        <begin position="207"/>
        <end position="217"/>
    </location>
</feature>
<evidence type="ECO:0000256" key="1">
    <source>
        <dbReference type="SAM" id="MobiDB-lite"/>
    </source>
</evidence>
<dbReference type="Proteomes" id="UP000308197">
    <property type="component" value="Unassembled WGS sequence"/>
</dbReference>
<dbReference type="EMBL" id="ML211023">
    <property type="protein sequence ID" value="TFK91315.1"/>
    <property type="molecule type" value="Genomic_DNA"/>
</dbReference>
<evidence type="ECO:0000313" key="2">
    <source>
        <dbReference type="EMBL" id="TFK91315.1"/>
    </source>
</evidence>
<feature type="non-terminal residue" evidence="2">
    <location>
        <position position="423"/>
    </location>
</feature>
<organism evidence="2 3">
    <name type="scientific">Polyporus arcularius HHB13444</name>
    <dbReference type="NCBI Taxonomy" id="1314778"/>
    <lineage>
        <taxon>Eukaryota</taxon>
        <taxon>Fungi</taxon>
        <taxon>Dikarya</taxon>
        <taxon>Basidiomycota</taxon>
        <taxon>Agaricomycotina</taxon>
        <taxon>Agaricomycetes</taxon>
        <taxon>Polyporales</taxon>
        <taxon>Polyporaceae</taxon>
        <taxon>Polyporus</taxon>
    </lineage>
</organism>
<gene>
    <name evidence="2" type="ORF">K466DRAFT_660164</name>
</gene>
<feature type="region of interest" description="Disordered" evidence="1">
    <location>
        <begin position="207"/>
        <end position="248"/>
    </location>
</feature>